<feature type="compositionally biased region" description="Basic residues" evidence="1">
    <location>
        <begin position="402"/>
        <end position="411"/>
    </location>
</feature>
<name>A0A0G4HBA6_9ALVE</name>
<reference evidence="3" key="1">
    <citation type="submission" date="2014-11" db="EMBL/GenBank/DDBJ databases">
        <authorList>
            <person name="Otto D Thomas"/>
            <person name="Naeem Raeece"/>
        </authorList>
    </citation>
    <scope>NUCLEOTIDE SEQUENCE</scope>
</reference>
<dbReference type="AlphaFoldDB" id="A0A0G4HBA6"/>
<accession>A0A0G4HBA6</accession>
<evidence type="ECO:0000256" key="1">
    <source>
        <dbReference type="SAM" id="MobiDB-lite"/>
    </source>
</evidence>
<feature type="compositionally biased region" description="Acidic residues" evidence="1">
    <location>
        <begin position="173"/>
        <end position="193"/>
    </location>
</feature>
<proteinExistence type="predicted"/>
<gene>
    <name evidence="3" type="ORF">Cvel_6135</name>
</gene>
<keyword evidence="2" id="KW-0472">Membrane</keyword>
<sequence length="494" mass="54982">MDEPKDGSFRGRRCFPELPANETHPNFPARKDRLRACQDEKLCLWSYFPLREYNNGEYRWPDGNKTVDFCDAFPAYPQHPELQKWLRAAKKAAGVTVEQTSLSDTSDKEAELQALLRKAVAGLRLQGVVEGDEVGDASRKSELMSARTVTKMRKQRKRRKKRKNKKKQKAEEAPEEGDTEEDPDEEDDGEGQEGAEASESFVQLPTESSDWWRSSQSAPSLSARFHSTPIQADLSPLSAPSSLAEALSLEDDGSLSEPFFFIPPSSFSQGTHASRWQEGGKGEGGGRFHPIRPVDSVRVSVGPRGVRERELSVHGSSPSLARLSLIREAGDGRLQRGQGIGPDGDGLGSLLELHAEEEGEEDAKELLKQVSEQQSRQQEEEGEQKEKTKSKDGEIKPEEAKKKAKAKKKRHQLEEEEEVSSCAEAAQRTGDGSRLHTWIASYVLIVLVFLIVEILFGSWFVRMNAMDACFHIPPSATTARFAGFFQHGLRPLGP</sequence>
<feature type="transmembrane region" description="Helical" evidence="2">
    <location>
        <begin position="438"/>
        <end position="461"/>
    </location>
</feature>
<evidence type="ECO:0000313" key="3">
    <source>
        <dbReference type="EMBL" id="CEM41102.1"/>
    </source>
</evidence>
<dbReference type="VEuPathDB" id="CryptoDB:Cvel_6135"/>
<dbReference type="EMBL" id="CDMZ01002170">
    <property type="protein sequence ID" value="CEM41102.1"/>
    <property type="molecule type" value="Genomic_DNA"/>
</dbReference>
<feature type="region of interest" description="Disordered" evidence="1">
    <location>
        <begin position="356"/>
        <end position="422"/>
    </location>
</feature>
<keyword evidence="2" id="KW-0812">Transmembrane</keyword>
<feature type="compositionally biased region" description="Polar residues" evidence="1">
    <location>
        <begin position="200"/>
        <end position="220"/>
    </location>
</feature>
<feature type="region of interest" description="Disordered" evidence="1">
    <location>
        <begin position="133"/>
        <end position="224"/>
    </location>
</feature>
<organism evidence="3">
    <name type="scientific">Chromera velia CCMP2878</name>
    <dbReference type="NCBI Taxonomy" id="1169474"/>
    <lineage>
        <taxon>Eukaryota</taxon>
        <taxon>Sar</taxon>
        <taxon>Alveolata</taxon>
        <taxon>Colpodellida</taxon>
        <taxon>Chromeraceae</taxon>
        <taxon>Chromera</taxon>
    </lineage>
</organism>
<evidence type="ECO:0008006" key="4">
    <source>
        <dbReference type="Google" id="ProtNLM"/>
    </source>
</evidence>
<protein>
    <recommendedName>
        <fullName evidence="4">Transmembrane protein</fullName>
    </recommendedName>
</protein>
<feature type="region of interest" description="Disordered" evidence="1">
    <location>
        <begin position="1"/>
        <end position="26"/>
    </location>
</feature>
<evidence type="ECO:0000256" key="2">
    <source>
        <dbReference type="SAM" id="Phobius"/>
    </source>
</evidence>
<feature type="region of interest" description="Disordered" evidence="1">
    <location>
        <begin position="260"/>
        <end position="321"/>
    </location>
</feature>
<feature type="compositionally biased region" description="Basic and acidic residues" evidence="1">
    <location>
        <begin position="384"/>
        <end position="401"/>
    </location>
</feature>
<feature type="compositionally biased region" description="Low complexity" evidence="1">
    <location>
        <begin position="293"/>
        <end position="304"/>
    </location>
</feature>
<keyword evidence="2" id="KW-1133">Transmembrane helix</keyword>
<feature type="compositionally biased region" description="Basic residues" evidence="1">
    <location>
        <begin position="150"/>
        <end position="168"/>
    </location>
</feature>